<evidence type="ECO:0000313" key="2">
    <source>
        <dbReference type="Proteomes" id="UP001341840"/>
    </source>
</evidence>
<sequence length="69" mass="7358">MVVSATEGTLKAQLTILVPDFDTSQISFVKDIVDGKGKEEVLRVEPSEVGSVPASREFFPVVPLQLVGG</sequence>
<dbReference type="Proteomes" id="UP001341840">
    <property type="component" value="Unassembled WGS sequence"/>
</dbReference>
<gene>
    <name evidence="1" type="ORF">PIB30_086183</name>
</gene>
<proteinExistence type="predicted"/>
<keyword evidence="2" id="KW-1185">Reference proteome</keyword>
<comment type="caution">
    <text evidence="1">The sequence shown here is derived from an EMBL/GenBank/DDBJ whole genome shotgun (WGS) entry which is preliminary data.</text>
</comment>
<reference evidence="1 2" key="1">
    <citation type="journal article" date="2023" name="Plants (Basel)">
        <title>Bridging the Gap: Combining Genomics and Transcriptomics Approaches to Understand Stylosanthes scabra, an Orphan Legume from the Brazilian Caatinga.</title>
        <authorList>
            <person name="Ferreira-Neto J.R.C."/>
            <person name="da Silva M.D."/>
            <person name="Binneck E."/>
            <person name="de Melo N.F."/>
            <person name="da Silva R.H."/>
            <person name="de Melo A.L.T.M."/>
            <person name="Pandolfi V."/>
            <person name="Bustamante F.O."/>
            <person name="Brasileiro-Vidal A.C."/>
            <person name="Benko-Iseppon A.M."/>
        </authorList>
    </citation>
    <scope>NUCLEOTIDE SEQUENCE [LARGE SCALE GENOMIC DNA]</scope>
    <source>
        <tissue evidence="1">Leaves</tissue>
    </source>
</reference>
<evidence type="ECO:0000313" key="1">
    <source>
        <dbReference type="EMBL" id="MED6224648.1"/>
    </source>
</evidence>
<name>A0ABU6ZRP5_9FABA</name>
<dbReference type="EMBL" id="JASCZI010273326">
    <property type="protein sequence ID" value="MED6224648.1"/>
    <property type="molecule type" value="Genomic_DNA"/>
</dbReference>
<accession>A0ABU6ZRP5</accession>
<protein>
    <submittedName>
        <fullName evidence="1">Uncharacterized protein</fullName>
    </submittedName>
</protein>
<organism evidence="1 2">
    <name type="scientific">Stylosanthes scabra</name>
    <dbReference type="NCBI Taxonomy" id="79078"/>
    <lineage>
        <taxon>Eukaryota</taxon>
        <taxon>Viridiplantae</taxon>
        <taxon>Streptophyta</taxon>
        <taxon>Embryophyta</taxon>
        <taxon>Tracheophyta</taxon>
        <taxon>Spermatophyta</taxon>
        <taxon>Magnoliopsida</taxon>
        <taxon>eudicotyledons</taxon>
        <taxon>Gunneridae</taxon>
        <taxon>Pentapetalae</taxon>
        <taxon>rosids</taxon>
        <taxon>fabids</taxon>
        <taxon>Fabales</taxon>
        <taxon>Fabaceae</taxon>
        <taxon>Papilionoideae</taxon>
        <taxon>50 kb inversion clade</taxon>
        <taxon>dalbergioids sensu lato</taxon>
        <taxon>Dalbergieae</taxon>
        <taxon>Pterocarpus clade</taxon>
        <taxon>Stylosanthes</taxon>
    </lineage>
</organism>